<dbReference type="Pfam" id="PF00005">
    <property type="entry name" value="ABC_tran"/>
    <property type="match status" value="1"/>
</dbReference>
<dbReference type="PROSITE" id="PS50893">
    <property type="entry name" value="ABC_TRANSPORTER_2"/>
    <property type="match status" value="1"/>
</dbReference>
<sequence>MITFTNLHKNYGKLEVLKGLNLTVSDGKITAVLGPNGSGKTTLIKSFLGMVIPSEGEISFQEKNIKGKWQYREEVSYLPQIANFPKNLTVLELLKMIKNLKGKHCETDSLIADFRLEPHLKKSLGNLSGGTKQKVNIVLAFMVDNPLLVLDEPTSGLDPVSLLTLKRLILSEKEKGKTILITSHILSFVEEIADEIVFILEGDIYFQGTVTELLVQTSKSNFEEAIASLLLKGHA</sequence>
<comment type="caution">
    <text evidence="5">The sequence shown here is derived from an EMBL/GenBank/DDBJ whole genome shotgun (WGS) entry which is preliminary data.</text>
</comment>
<name>I0WKB9_9FLAO</name>
<feature type="domain" description="ABC transporter" evidence="4">
    <location>
        <begin position="2"/>
        <end position="226"/>
    </location>
</feature>
<dbReference type="EMBL" id="AJJU01000002">
    <property type="protein sequence ID" value="EID76835.1"/>
    <property type="molecule type" value="Genomic_DNA"/>
</dbReference>
<evidence type="ECO:0000256" key="1">
    <source>
        <dbReference type="ARBA" id="ARBA00022448"/>
    </source>
</evidence>
<dbReference type="Gene3D" id="3.40.50.300">
    <property type="entry name" value="P-loop containing nucleotide triphosphate hydrolases"/>
    <property type="match status" value="1"/>
</dbReference>
<dbReference type="RefSeq" id="WP_008237003.1">
    <property type="nucleotide sequence ID" value="NZ_AJJU01000002.1"/>
</dbReference>
<dbReference type="PATRIC" id="fig|946077.3.peg.486"/>
<evidence type="ECO:0000313" key="5">
    <source>
        <dbReference type="EMBL" id="EID76835.1"/>
    </source>
</evidence>
<dbReference type="InterPro" id="IPR027417">
    <property type="entry name" value="P-loop_NTPase"/>
</dbReference>
<dbReference type="SMART" id="SM00382">
    <property type="entry name" value="AAA"/>
    <property type="match status" value="1"/>
</dbReference>
<keyword evidence="6" id="KW-1185">Reference proteome</keyword>
<reference evidence="5 6" key="1">
    <citation type="journal article" date="2012" name="J. Bacteriol.">
        <title>Genome Sequence of the Halotolerant Bacterium Imtechella halotolerans K1T.</title>
        <authorList>
            <person name="Kumar S."/>
            <person name="Vikram S."/>
            <person name="Subramanian S."/>
            <person name="Raghava G.P."/>
            <person name="Pinnaka A.K."/>
        </authorList>
    </citation>
    <scope>NUCLEOTIDE SEQUENCE [LARGE SCALE GENOMIC DNA]</scope>
    <source>
        <strain evidence="5 6">K1</strain>
    </source>
</reference>
<dbReference type="PANTHER" id="PTHR42939">
    <property type="entry name" value="ABC TRANSPORTER ATP-BINDING PROTEIN ALBC-RELATED"/>
    <property type="match status" value="1"/>
</dbReference>
<dbReference type="InterPro" id="IPR003439">
    <property type="entry name" value="ABC_transporter-like_ATP-bd"/>
</dbReference>
<accession>I0WKB9</accession>
<dbReference type="CDD" id="cd03230">
    <property type="entry name" value="ABC_DR_subfamily_A"/>
    <property type="match status" value="1"/>
</dbReference>
<dbReference type="GO" id="GO:0005524">
    <property type="term" value="F:ATP binding"/>
    <property type="evidence" value="ECO:0007669"/>
    <property type="project" value="UniProtKB-KW"/>
</dbReference>
<organism evidence="5 6">
    <name type="scientific">Imtechella halotolerans K1</name>
    <dbReference type="NCBI Taxonomy" id="946077"/>
    <lineage>
        <taxon>Bacteria</taxon>
        <taxon>Pseudomonadati</taxon>
        <taxon>Bacteroidota</taxon>
        <taxon>Flavobacteriia</taxon>
        <taxon>Flavobacteriales</taxon>
        <taxon>Flavobacteriaceae</taxon>
        <taxon>Imtechella</taxon>
    </lineage>
</organism>
<dbReference type="InterPro" id="IPR003593">
    <property type="entry name" value="AAA+_ATPase"/>
</dbReference>
<gene>
    <name evidence="5" type="ORF">W5A_02390</name>
</gene>
<proteinExistence type="predicted"/>
<protein>
    <submittedName>
        <fullName evidence="5">ABC transporter-like protein</fullName>
    </submittedName>
</protein>
<dbReference type="InterPro" id="IPR051782">
    <property type="entry name" value="ABC_Transporter_VariousFunc"/>
</dbReference>
<dbReference type="STRING" id="946077.W5A_02390"/>
<keyword evidence="2" id="KW-0547">Nucleotide-binding</keyword>
<evidence type="ECO:0000256" key="2">
    <source>
        <dbReference type="ARBA" id="ARBA00022741"/>
    </source>
</evidence>
<dbReference type="SUPFAM" id="SSF52540">
    <property type="entry name" value="P-loop containing nucleoside triphosphate hydrolases"/>
    <property type="match status" value="1"/>
</dbReference>
<evidence type="ECO:0000256" key="3">
    <source>
        <dbReference type="ARBA" id="ARBA00022840"/>
    </source>
</evidence>
<keyword evidence="1" id="KW-0813">Transport</keyword>
<dbReference type="eggNOG" id="COG1131">
    <property type="taxonomic scope" value="Bacteria"/>
</dbReference>
<dbReference type="PANTHER" id="PTHR42939:SF1">
    <property type="entry name" value="ABC TRANSPORTER ATP-BINDING PROTEIN ALBC-RELATED"/>
    <property type="match status" value="1"/>
</dbReference>
<dbReference type="Proteomes" id="UP000005938">
    <property type="component" value="Unassembled WGS sequence"/>
</dbReference>
<dbReference type="AlphaFoldDB" id="I0WKB9"/>
<evidence type="ECO:0000313" key="6">
    <source>
        <dbReference type="Proteomes" id="UP000005938"/>
    </source>
</evidence>
<dbReference type="OrthoDB" id="9801987at2"/>
<evidence type="ECO:0000259" key="4">
    <source>
        <dbReference type="PROSITE" id="PS50893"/>
    </source>
</evidence>
<keyword evidence="3" id="KW-0067">ATP-binding</keyword>
<dbReference type="GO" id="GO:0016887">
    <property type="term" value="F:ATP hydrolysis activity"/>
    <property type="evidence" value="ECO:0007669"/>
    <property type="project" value="InterPro"/>
</dbReference>